<dbReference type="InterPro" id="IPR020900">
    <property type="entry name" value="Arg_repress_DNA-bd"/>
</dbReference>
<comment type="function">
    <text evidence="7">Regulates arginine biosynthesis genes.</text>
</comment>
<evidence type="ECO:0000256" key="7">
    <source>
        <dbReference type="HAMAP-Rule" id="MF_00173"/>
    </source>
</evidence>
<comment type="similarity">
    <text evidence="2 7">Belongs to the ArgR family.</text>
</comment>
<dbReference type="InterPro" id="IPR001669">
    <property type="entry name" value="Arg_repress"/>
</dbReference>
<dbReference type="EMBL" id="JAWJAV010000001">
    <property type="protein sequence ID" value="MDV2620136.1"/>
    <property type="molecule type" value="Genomic_DNA"/>
</dbReference>
<dbReference type="Pfam" id="PF02863">
    <property type="entry name" value="Arg_repressor_C"/>
    <property type="match status" value="1"/>
</dbReference>
<dbReference type="GO" id="GO:0051259">
    <property type="term" value="P:protein complex oligomerization"/>
    <property type="evidence" value="ECO:0007669"/>
    <property type="project" value="InterPro"/>
</dbReference>
<dbReference type="PRINTS" id="PR01467">
    <property type="entry name" value="ARGREPRESSOR"/>
</dbReference>
<reference evidence="10" key="2">
    <citation type="submission" date="2023-10" db="EMBL/GenBank/DDBJ databases">
        <authorList>
            <person name="Khurajog B."/>
        </authorList>
    </citation>
    <scope>NUCLEOTIDE SEQUENCE</scope>
    <source>
        <strain evidence="10">BF9</strain>
    </source>
</reference>
<evidence type="ECO:0000259" key="8">
    <source>
        <dbReference type="Pfam" id="PF01316"/>
    </source>
</evidence>
<accession>A0AAW8YEQ1</accession>
<evidence type="ECO:0000256" key="6">
    <source>
        <dbReference type="ARBA" id="ARBA00023163"/>
    </source>
</evidence>
<dbReference type="AlphaFoldDB" id="A0AAW8YEQ1"/>
<reference evidence="10" key="1">
    <citation type="journal article" date="2023" name="PeerJ">
        <title>Selection and evaluation of lactic acid bacteria from chicken feces in Thailand as potential probiotics.</title>
        <authorList>
            <person name="Khurajog B."/>
            <person name="Disastra Y."/>
            <person name="Lawwyne L.D."/>
            <person name="Sirichokchatchawan W."/>
            <person name="Niyomtham W."/>
            <person name="Yindee J."/>
            <person name="Hampson D.J."/>
            <person name="Prapasarakul N."/>
        </authorList>
    </citation>
    <scope>NUCLEOTIDE SEQUENCE</scope>
    <source>
        <strain evidence="10">BF9</strain>
    </source>
</reference>
<proteinExistence type="inferred from homology"/>
<protein>
    <recommendedName>
        <fullName evidence="7">Arginine repressor</fullName>
    </recommendedName>
</protein>
<evidence type="ECO:0000256" key="1">
    <source>
        <dbReference type="ARBA" id="ARBA00004496"/>
    </source>
</evidence>
<dbReference type="GO" id="GO:0006526">
    <property type="term" value="P:L-arginine biosynthetic process"/>
    <property type="evidence" value="ECO:0007669"/>
    <property type="project" value="UniProtKB-KW"/>
</dbReference>
<dbReference type="SUPFAM" id="SSF55252">
    <property type="entry name" value="C-terminal domain of arginine repressor"/>
    <property type="match status" value="1"/>
</dbReference>
<keyword evidence="5 7" id="KW-0238">DNA-binding</keyword>
<feature type="domain" description="Arginine repressor C-terminal" evidence="9">
    <location>
        <begin position="82"/>
        <end position="148"/>
    </location>
</feature>
<keyword evidence="6 7" id="KW-0804">Transcription</keyword>
<evidence type="ECO:0000313" key="10">
    <source>
        <dbReference type="EMBL" id="MDV2620136.1"/>
    </source>
</evidence>
<gene>
    <name evidence="7" type="primary">argR</name>
    <name evidence="10" type="ORF">R0G89_00100</name>
</gene>
<keyword evidence="4 7" id="KW-0805">Transcription regulation</keyword>
<dbReference type="InterPro" id="IPR036251">
    <property type="entry name" value="Arg_repress_C_sf"/>
</dbReference>
<keyword evidence="7" id="KW-0028">Amino-acid biosynthesis</keyword>
<dbReference type="GO" id="GO:0005737">
    <property type="term" value="C:cytoplasm"/>
    <property type="evidence" value="ECO:0007669"/>
    <property type="project" value="UniProtKB-SubCell"/>
</dbReference>
<dbReference type="SUPFAM" id="SSF46785">
    <property type="entry name" value="Winged helix' DNA-binding domain"/>
    <property type="match status" value="1"/>
</dbReference>
<dbReference type="RefSeq" id="WP_317071763.1">
    <property type="nucleotide sequence ID" value="NZ_JAWJAV010000001.1"/>
</dbReference>
<dbReference type="GO" id="GO:1900079">
    <property type="term" value="P:regulation of arginine biosynthetic process"/>
    <property type="evidence" value="ECO:0007669"/>
    <property type="project" value="UniProtKB-UniRule"/>
</dbReference>
<evidence type="ECO:0000256" key="3">
    <source>
        <dbReference type="ARBA" id="ARBA00022490"/>
    </source>
</evidence>
<keyword evidence="7" id="KW-0678">Repressor</keyword>
<dbReference type="InterPro" id="IPR036390">
    <property type="entry name" value="WH_DNA-bd_sf"/>
</dbReference>
<dbReference type="PANTHER" id="PTHR34471">
    <property type="entry name" value="ARGININE REPRESSOR"/>
    <property type="match status" value="1"/>
</dbReference>
<comment type="pathway">
    <text evidence="7">Amino-acid biosynthesis; L-arginine biosynthesis [regulation].</text>
</comment>
<name>A0AAW8YEQ1_PEDAC</name>
<sequence>MKKDVRREKILDLINEKPISTQLELLQALADAGIKTTQATLSRDIKEMHLVKQADITGALTYRVMDSKEQIEPDNSPIREIFQESVTKITQVQFINIVKTEPNHGNRVASVIDDADIEEIRGTLAGFDTLVIFSADVDEATVLNQKLNELMRTN</sequence>
<evidence type="ECO:0000256" key="4">
    <source>
        <dbReference type="ARBA" id="ARBA00023015"/>
    </source>
</evidence>
<comment type="caution">
    <text evidence="10">The sequence shown here is derived from an EMBL/GenBank/DDBJ whole genome shotgun (WGS) entry which is preliminary data.</text>
</comment>
<dbReference type="Proteomes" id="UP001280897">
    <property type="component" value="Unassembled WGS sequence"/>
</dbReference>
<dbReference type="HAMAP" id="MF_00173">
    <property type="entry name" value="Arg_repressor"/>
    <property type="match status" value="1"/>
</dbReference>
<dbReference type="Gene3D" id="3.30.1360.40">
    <property type="match status" value="1"/>
</dbReference>
<dbReference type="GO" id="GO:0003700">
    <property type="term" value="F:DNA-binding transcription factor activity"/>
    <property type="evidence" value="ECO:0007669"/>
    <property type="project" value="UniProtKB-UniRule"/>
</dbReference>
<dbReference type="Pfam" id="PF01316">
    <property type="entry name" value="Arg_repressor"/>
    <property type="match status" value="1"/>
</dbReference>
<evidence type="ECO:0000256" key="5">
    <source>
        <dbReference type="ARBA" id="ARBA00023125"/>
    </source>
</evidence>
<dbReference type="InterPro" id="IPR020899">
    <property type="entry name" value="Arg_repress_C"/>
</dbReference>
<dbReference type="Gene3D" id="1.10.10.10">
    <property type="entry name" value="Winged helix-like DNA-binding domain superfamily/Winged helix DNA-binding domain"/>
    <property type="match status" value="1"/>
</dbReference>
<dbReference type="InterPro" id="IPR036388">
    <property type="entry name" value="WH-like_DNA-bd_sf"/>
</dbReference>
<dbReference type="GO" id="GO:0003677">
    <property type="term" value="F:DNA binding"/>
    <property type="evidence" value="ECO:0007669"/>
    <property type="project" value="UniProtKB-KW"/>
</dbReference>
<keyword evidence="3 7" id="KW-0963">Cytoplasm</keyword>
<dbReference type="PANTHER" id="PTHR34471:SF1">
    <property type="entry name" value="ARGININE REPRESSOR"/>
    <property type="match status" value="1"/>
</dbReference>
<evidence type="ECO:0000256" key="2">
    <source>
        <dbReference type="ARBA" id="ARBA00008316"/>
    </source>
</evidence>
<keyword evidence="7" id="KW-0055">Arginine biosynthesis</keyword>
<organism evidence="10 11">
    <name type="scientific">Pediococcus acidilactici</name>
    <dbReference type="NCBI Taxonomy" id="1254"/>
    <lineage>
        <taxon>Bacteria</taxon>
        <taxon>Bacillati</taxon>
        <taxon>Bacillota</taxon>
        <taxon>Bacilli</taxon>
        <taxon>Lactobacillales</taxon>
        <taxon>Lactobacillaceae</taxon>
        <taxon>Pediococcus</taxon>
        <taxon>Pediococcus acidilactici group</taxon>
    </lineage>
</organism>
<dbReference type="GO" id="GO:0034618">
    <property type="term" value="F:arginine binding"/>
    <property type="evidence" value="ECO:0007669"/>
    <property type="project" value="InterPro"/>
</dbReference>
<feature type="domain" description="Arginine repressor DNA-binding" evidence="8">
    <location>
        <begin position="1"/>
        <end position="68"/>
    </location>
</feature>
<comment type="subcellular location">
    <subcellularLocation>
        <location evidence="1 7">Cytoplasm</location>
    </subcellularLocation>
</comment>
<evidence type="ECO:0000259" key="9">
    <source>
        <dbReference type="Pfam" id="PF02863"/>
    </source>
</evidence>
<evidence type="ECO:0000313" key="11">
    <source>
        <dbReference type="Proteomes" id="UP001280897"/>
    </source>
</evidence>